<evidence type="ECO:0000313" key="5">
    <source>
        <dbReference type="Proteomes" id="UP000065807"/>
    </source>
</evidence>
<sequence length="245" mass="26456">MTFFSAVRLRTVVLGAALAVGVLAVTGWGAGRLLGQRAFPAASRPPGEAAGHTVVVDPGHGGPDPGAVGGAGTLEKDVVLAVGLELARYLSRAGVRVVLTRNGDTRLVDESGSLKRRQVEDLNLRARRAHEVSASVLVSIHANSFPSPRWSGAQTFYQVGEEESRRLAEAIQAQLVRRLPPNRRVARPADYRVLRESRMPAVVVELGFLSNPDEEVRLRDPAYQGRLAEAIFHGIMDYLSALRGR</sequence>
<dbReference type="RefSeq" id="WP_068135467.1">
    <property type="nucleotide sequence ID" value="NZ_AP014924.1"/>
</dbReference>
<dbReference type="InterPro" id="IPR050695">
    <property type="entry name" value="N-acetylmuramoyl_amidase_3"/>
</dbReference>
<dbReference type="Pfam" id="PF01520">
    <property type="entry name" value="Amidase_3"/>
    <property type="match status" value="1"/>
</dbReference>
<dbReference type="STRING" id="1555112.LIP_1224"/>
<dbReference type="GO" id="GO:0030288">
    <property type="term" value="C:outer membrane-bounded periplasmic space"/>
    <property type="evidence" value="ECO:0007669"/>
    <property type="project" value="TreeGrafter"/>
</dbReference>
<accession>A0A0K2SIX8</accession>
<dbReference type="SMART" id="SM00646">
    <property type="entry name" value="Ami_3"/>
    <property type="match status" value="1"/>
</dbReference>
<proteinExistence type="predicted"/>
<organism evidence="4 5">
    <name type="scientific">Limnochorda pilosa</name>
    <dbReference type="NCBI Taxonomy" id="1555112"/>
    <lineage>
        <taxon>Bacteria</taxon>
        <taxon>Bacillati</taxon>
        <taxon>Bacillota</taxon>
        <taxon>Limnochordia</taxon>
        <taxon>Limnochordales</taxon>
        <taxon>Limnochordaceae</taxon>
        <taxon>Limnochorda</taxon>
    </lineage>
</organism>
<feature type="domain" description="MurNAc-LAA" evidence="3">
    <location>
        <begin position="126"/>
        <end position="236"/>
    </location>
</feature>
<reference evidence="5" key="2">
    <citation type="journal article" date="2016" name="Int. J. Syst. Evol. Microbiol.">
        <title>Complete genome sequence and cell structure of Limnochorda pilosa, a Gram-negative spore-former within the phylum Firmicutes.</title>
        <authorList>
            <person name="Watanabe M."/>
            <person name="Kojima H."/>
            <person name="Fukui M."/>
        </authorList>
    </citation>
    <scope>NUCLEOTIDE SEQUENCE [LARGE SCALE GENOMIC DNA]</scope>
    <source>
        <strain evidence="5">HC45</strain>
    </source>
</reference>
<dbReference type="GO" id="GO:0008745">
    <property type="term" value="F:N-acetylmuramoyl-L-alanine amidase activity"/>
    <property type="evidence" value="ECO:0007669"/>
    <property type="project" value="InterPro"/>
</dbReference>
<dbReference type="KEGG" id="lpil:LIP_1224"/>
<evidence type="ECO:0000313" key="4">
    <source>
        <dbReference type="EMBL" id="BAS27081.1"/>
    </source>
</evidence>
<dbReference type="Proteomes" id="UP000065807">
    <property type="component" value="Chromosome"/>
</dbReference>
<evidence type="ECO:0000256" key="1">
    <source>
        <dbReference type="ARBA" id="ARBA00022801"/>
    </source>
</evidence>
<gene>
    <name evidence="4" type="ORF">LIP_1224</name>
</gene>
<dbReference type="PANTHER" id="PTHR30404">
    <property type="entry name" value="N-ACETYLMURAMOYL-L-ALANINE AMIDASE"/>
    <property type="match status" value="1"/>
</dbReference>
<dbReference type="CDD" id="cd02696">
    <property type="entry name" value="MurNAc-LAA"/>
    <property type="match status" value="1"/>
</dbReference>
<keyword evidence="1 4" id="KW-0378">Hydrolase</keyword>
<dbReference type="InterPro" id="IPR002508">
    <property type="entry name" value="MurNAc-LAA_cat"/>
</dbReference>
<dbReference type="PANTHER" id="PTHR30404:SF0">
    <property type="entry name" value="N-ACETYLMURAMOYL-L-ALANINE AMIDASE AMIC"/>
    <property type="match status" value="1"/>
</dbReference>
<dbReference type="GO" id="GO:0009253">
    <property type="term" value="P:peptidoglycan catabolic process"/>
    <property type="evidence" value="ECO:0007669"/>
    <property type="project" value="InterPro"/>
</dbReference>
<dbReference type="OrthoDB" id="9806267at2"/>
<dbReference type="Gene3D" id="3.40.630.40">
    <property type="entry name" value="Zn-dependent exopeptidases"/>
    <property type="match status" value="1"/>
</dbReference>
<dbReference type="AlphaFoldDB" id="A0A0K2SIX8"/>
<evidence type="ECO:0000256" key="2">
    <source>
        <dbReference type="SAM" id="MobiDB-lite"/>
    </source>
</evidence>
<protein>
    <submittedName>
        <fullName evidence="4">Cell wall hydrolase/autolysin</fullName>
    </submittedName>
</protein>
<keyword evidence="5" id="KW-1185">Reference proteome</keyword>
<name>A0A0K2SIX8_LIMPI</name>
<evidence type="ECO:0000259" key="3">
    <source>
        <dbReference type="SMART" id="SM00646"/>
    </source>
</evidence>
<reference evidence="5" key="1">
    <citation type="submission" date="2015-07" db="EMBL/GenBank/DDBJ databases">
        <title>Complete genome sequence and phylogenetic analysis of Limnochorda pilosa.</title>
        <authorList>
            <person name="Watanabe M."/>
            <person name="Kojima H."/>
            <person name="Fukui M."/>
        </authorList>
    </citation>
    <scope>NUCLEOTIDE SEQUENCE [LARGE SCALE GENOMIC DNA]</scope>
    <source>
        <strain evidence="5">HC45</strain>
    </source>
</reference>
<dbReference type="SUPFAM" id="SSF53187">
    <property type="entry name" value="Zn-dependent exopeptidases"/>
    <property type="match status" value="1"/>
</dbReference>
<dbReference type="EMBL" id="AP014924">
    <property type="protein sequence ID" value="BAS27081.1"/>
    <property type="molecule type" value="Genomic_DNA"/>
</dbReference>
<feature type="region of interest" description="Disordered" evidence="2">
    <location>
        <begin position="42"/>
        <end position="64"/>
    </location>
</feature>